<dbReference type="InterPro" id="IPR047817">
    <property type="entry name" value="ABC2_TM_bact-type"/>
</dbReference>
<evidence type="ECO:0000256" key="4">
    <source>
        <dbReference type="ARBA" id="ARBA00022475"/>
    </source>
</evidence>
<comment type="subcellular location">
    <subcellularLocation>
        <location evidence="1">Cell inner membrane</location>
        <topology evidence="1">Multi-pass membrane protein</topology>
    </subcellularLocation>
    <subcellularLocation>
        <location evidence="9">Cell membrane</location>
        <topology evidence="9">Multi-pass membrane protein</topology>
    </subcellularLocation>
</comment>
<feature type="transmembrane region" description="Helical" evidence="9">
    <location>
        <begin position="27"/>
        <end position="45"/>
    </location>
</feature>
<keyword evidence="12" id="KW-1185">Reference proteome</keyword>
<dbReference type="Pfam" id="PF01061">
    <property type="entry name" value="ABC2_membrane"/>
    <property type="match status" value="1"/>
</dbReference>
<dbReference type="PANTHER" id="PTHR30413">
    <property type="entry name" value="INNER MEMBRANE TRANSPORT PERMEASE"/>
    <property type="match status" value="1"/>
</dbReference>
<evidence type="ECO:0000256" key="7">
    <source>
        <dbReference type="ARBA" id="ARBA00022989"/>
    </source>
</evidence>
<evidence type="ECO:0000256" key="6">
    <source>
        <dbReference type="ARBA" id="ARBA00022692"/>
    </source>
</evidence>
<keyword evidence="7 9" id="KW-1133">Transmembrane helix</keyword>
<dbReference type="InterPro" id="IPR013525">
    <property type="entry name" value="ABC2_TM"/>
</dbReference>
<feature type="transmembrane region" description="Helical" evidence="9">
    <location>
        <begin position="111"/>
        <end position="132"/>
    </location>
</feature>
<keyword evidence="6 9" id="KW-0812">Transmembrane</keyword>
<feature type="transmembrane region" description="Helical" evidence="9">
    <location>
        <begin position="169"/>
        <end position="188"/>
    </location>
</feature>
<keyword evidence="5" id="KW-0997">Cell inner membrane</keyword>
<feature type="domain" description="ABC transmembrane type-2" evidence="10">
    <location>
        <begin position="29"/>
        <end position="247"/>
    </location>
</feature>
<protein>
    <recommendedName>
        <fullName evidence="9">Transport permease protein</fullName>
    </recommendedName>
</protein>
<feature type="transmembrane region" description="Helical" evidence="9">
    <location>
        <begin position="223"/>
        <end position="245"/>
    </location>
</feature>
<name>A0ABM9ZVV5_9BACT</name>
<evidence type="ECO:0000313" key="11">
    <source>
        <dbReference type="EMBL" id="EFB91062.1"/>
    </source>
</evidence>
<feature type="transmembrane region" description="Helical" evidence="9">
    <location>
        <begin position="57"/>
        <end position="74"/>
    </location>
</feature>
<dbReference type="Proteomes" id="UP000006462">
    <property type="component" value="Unassembled WGS sequence"/>
</dbReference>
<dbReference type="PROSITE" id="PS51012">
    <property type="entry name" value="ABC_TM2"/>
    <property type="match status" value="1"/>
</dbReference>
<comment type="similarity">
    <text evidence="2 9">Belongs to the ABC-2 integral membrane protein family.</text>
</comment>
<keyword evidence="3 9" id="KW-0813">Transport</keyword>
<keyword evidence="8 9" id="KW-0472">Membrane</keyword>
<sequence length="255" mass="30200">MLEKYRKHRFLFEELVKRDFKKKYKRTVLGMGWSILSPLVTLLVMRLVFTHFFGRTMSHYTTYLFCGNLVFAYFNESTAQGMTSLLDNAAIFTKVNIPKYLFILSKNSQTLINFGLTLIVFFIFCLIDHITFMWKFLFLLYPVALLMLFNIGMGLVLSALYVFFRDIQYLWSIFSQLLMYMSAIFYSIDSFSPASQHAFLLNPVYLFIRYFRKIVIEAAVPSFAFHLLMAFDVAVVLLLGCWMYRKYNTEFLYYV</sequence>
<keyword evidence="4 9" id="KW-1003">Cell membrane</keyword>
<evidence type="ECO:0000256" key="3">
    <source>
        <dbReference type="ARBA" id="ARBA00022448"/>
    </source>
</evidence>
<dbReference type="PRINTS" id="PR00164">
    <property type="entry name" value="ABC2TRNSPORT"/>
</dbReference>
<dbReference type="EMBL" id="ADFP01000051">
    <property type="protein sequence ID" value="EFB91062.1"/>
    <property type="molecule type" value="Genomic_DNA"/>
</dbReference>
<feature type="transmembrane region" description="Helical" evidence="9">
    <location>
        <begin position="138"/>
        <end position="162"/>
    </location>
</feature>
<evidence type="ECO:0000259" key="10">
    <source>
        <dbReference type="PROSITE" id="PS51012"/>
    </source>
</evidence>
<dbReference type="PANTHER" id="PTHR30413:SF8">
    <property type="entry name" value="TRANSPORT PERMEASE PROTEIN"/>
    <property type="match status" value="1"/>
</dbReference>
<evidence type="ECO:0000256" key="2">
    <source>
        <dbReference type="ARBA" id="ARBA00007783"/>
    </source>
</evidence>
<evidence type="ECO:0000256" key="8">
    <source>
        <dbReference type="ARBA" id="ARBA00023136"/>
    </source>
</evidence>
<evidence type="ECO:0000256" key="5">
    <source>
        <dbReference type="ARBA" id="ARBA00022519"/>
    </source>
</evidence>
<dbReference type="InterPro" id="IPR000412">
    <property type="entry name" value="ABC_2_transport"/>
</dbReference>
<accession>A0ABM9ZVV5</accession>
<evidence type="ECO:0000256" key="1">
    <source>
        <dbReference type="ARBA" id="ARBA00004429"/>
    </source>
</evidence>
<proteinExistence type="inferred from homology"/>
<comment type="caution">
    <text evidence="11">The sequence shown here is derived from an EMBL/GenBank/DDBJ whole genome shotgun (WGS) entry which is preliminary data.</text>
</comment>
<reference evidence="11 12" key="1">
    <citation type="submission" date="2009-12" db="EMBL/GenBank/DDBJ databases">
        <authorList>
            <person name="Shrivastava S."/>
            <person name="Madupu R."/>
            <person name="Durkin A.S."/>
            <person name="Torralba M."/>
            <person name="Methe B."/>
            <person name="Sutton G.G."/>
            <person name="Strausberg R.L."/>
            <person name="Nelson K.E."/>
        </authorList>
    </citation>
    <scope>NUCLEOTIDE SEQUENCE [LARGE SCALE GENOMIC DNA]</scope>
    <source>
        <strain evidence="11 12">W5455</strain>
    </source>
</reference>
<evidence type="ECO:0000256" key="9">
    <source>
        <dbReference type="RuleBase" id="RU361157"/>
    </source>
</evidence>
<organism evidence="11 12">
    <name type="scientific">Pyramidobacter piscolens W5455</name>
    <dbReference type="NCBI Taxonomy" id="352165"/>
    <lineage>
        <taxon>Bacteria</taxon>
        <taxon>Thermotogati</taxon>
        <taxon>Synergistota</taxon>
        <taxon>Synergistia</taxon>
        <taxon>Synergistales</taxon>
        <taxon>Dethiosulfovibrionaceae</taxon>
        <taxon>Pyramidobacter</taxon>
    </lineage>
</organism>
<gene>
    <name evidence="11" type="ORF">HMPREF7215_0654</name>
</gene>
<dbReference type="RefSeq" id="WP_009164506.1">
    <property type="nucleotide sequence ID" value="NZ_ADFP01000051.1"/>
</dbReference>
<evidence type="ECO:0000313" key="12">
    <source>
        <dbReference type="Proteomes" id="UP000006462"/>
    </source>
</evidence>